<feature type="repeat" description="ANK" evidence="3">
    <location>
        <begin position="817"/>
        <end position="849"/>
    </location>
</feature>
<dbReference type="PANTHER" id="PTHR24198">
    <property type="entry name" value="ANKYRIN REPEAT AND PROTEIN KINASE DOMAIN-CONTAINING PROTEIN"/>
    <property type="match status" value="1"/>
</dbReference>
<dbReference type="HOGENOM" id="CLU_259441_0_0_1"/>
<accession>A0A0C3F5T9</accession>
<proteinExistence type="predicted"/>
<keyword evidence="6" id="KW-1185">Reference proteome</keyword>
<protein>
    <recommendedName>
        <fullName evidence="4">Nephrocystin 3-like N-terminal domain-containing protein</fullName>
    </recommendedName>
</protein>
<gene>
    <name evidence="5" type="ORF">PILCRDRAFT_822910</name>
</gene>
<name>A0A0C3F5T9_PILCF</name>
<dbReference type="Proteomes" id="UP000054166">
    <property type="component" value="Unassembled WGS sequence"/>
</dbReference>
<reference evidence="6" key="2">
    <citation type="submission" date="2015-01" db="EMBL/GenBank/DDBJ databases">
        <title>Evolutionary Origins and Diversification of the Mycorrhizal Mutualists.</title>
        <authorList>
            <consortium name="DOE Joint Genome Institute"/>
            <consortium name="Mycorrhizal Genomics Consortium"/>
            <person name="Kohler A."/>
            <person name="Kuo A."/>
            <person name="Nagy L.G."/>
            <person name="Floudas D."/>
            <person name="Copeland A."/>
            <person name="Barry K.W."/>
            <person name="Cichocki N."/>
            <person name="Veneault-Fourrey C."/>
            <person name="LaButti K."/>
            <person name="Lindquist E.A."/>
            <person name="Lipzen A."/>
            <person name="Lundell T."/>
            <person name="Morin E."/>
            <person name="Murat C."/>
            <person name="Riley R."/>
            <person name="Ohm R."/>
            <person name="Sun H."/>
            <person name="Tunlid A."/>
            <person name="Henrissat B."/>
            <person name="Grigoriev I.V."/>
            <person name="Hibbett D.S."/>
            <person name="Martin F."/>
        </authorList>
    </citation>
    <scope>NUCLEOTIDE SEQUENCE [LARGE SCALE GENOMIC DNA]</scope>
    <source>
        <strain evidence="6">F 1598</strain>
    </source>
</reference>
<dbReference type="InterPro" id="IPR036770">
    <property type="entry name" value="Ankyrin_rpt-contain_sf"/>
</dbReference>
<dbReference type="PROSITE" id="PS50297">
    <property type="entry name" value="ANK_REP_REGION"/>
    <property type="match status" value="1"/>
</dbReference>
<reference evidence="5 6" key="1">
    <citation type="submission" date="2014-04" db="EMBL/GenBank/DDBJ databases">
        <authorList>
            <consortium name="DOE Joint Genome Institute"/>
            <person name="Kuo A."/>
            <person name="Tarkka M."/>
            <person name="Buscot F."/>
            <person name="Kohler A."/>
            <person name="Nagy L.G."/>
            <person name="Floudas D."/>
            <person name="Copeland A."/>
            <person name="Barry K.W."/>
            <person name="Cichocki N."/>
            <person name="Veneault-Fourrey C."/>
            <person name="LaButti K."/>
            <person name="Lindquist E.A."/>
            <person name="Lipzen A."/>
            <person name="Lundell T."/>
            <person name="Morin E."/>
            <person name="Murat C."/>
            <person name="Sun H."/>
            <person name="Tunlid A."/>
            <person name="Henrissat B."/>
            <person name="Grigoriev I.V."/>
            <person name="Hibbett D.S."/>
            <person name="Martin F."/>
            <person name="Nordberg H.P."/>
            <person name="Cantor M.N."/>
            <person name="Hua S.X."/>
        </authorList>
    </citation>
    <scope>NUCLEOTIDE SEQUENCE [LARGE SCALE GENOMIC DNA]</scope>
    <source>
        <strain evidence="5 6">F 1598</strain>
    </source>
</reference>
<dbReference type="SUPFAM" id="SSF52540">
    <property type="entry name" value="P-loop containing nucleoside triphosphate hydrolases"/>
    <property type="match status" value="1"/>
</dbReference>
<evidence type="ECO:0000259" key="4">
    <source>
        <dbReference type="Pfam" id="PF24883"/>
    </source>
</evidence>
<evidence type="ECO:0000313" key="6">
    <source>
        <dbReference type="Proteomes" id="UP000054166"/>
    </source>
</evidence>
<keyword evidence="2 3" id="KW-0040">ANK repeat</keyword>
<dbReference type="OrthoDB" id="448455at2759"/>
<evidence type="ECO:0000256" key="3">
    <source>
        <dbReference type="PROSITE-ProRule" id="PRU00023"/>
    </source>
</evidence>
<dbReference type="SUPFAM" id="SSF48403">
    <property type="entry name" value="Ankyrin repeat"/>
    <property type="match status" value="2"/>
</dbReference>
<sequence length="1326" mass="147602">MFENTNVFASGSTFTNVHGNQTNIIQSAAPSNPPDLPDFYDRKLRDLIEELSYLSKIRHCTQRHDRCKSERNRGASAGRWLLGHPIYMTWRSNPRGLLCMTGKPGAGKTVLASIVIDQLRDHLVINEQDQTHISAPKGVVAYYYCRYDDQSINDPMAILGTLLQQMIEKLPRGSAKLLNIKDVNLVREMGSITDVIIDIATEFVYVYIILDALDECDEEGRSRLCPMLKKLGAHIPIMIICRDIDNFLDEPWNIQFPAKDFRAEPWSIRIGAKDVRTDIVEFLQATVRCKGDQGFDILRVPEGLRKEIIDELSVGAEDSFLWVKLQVEHLRKIRLPHQMRRAVKELPPGLDKTFKRSIDSIMALPDSTARQCLRALYWLAYARVPLSSSKLIEAIAIGDMEGTWDPDRIMTPQDLTTIAYNCANLISLEEDGDVHLCHSSVKDFLVQHSMLFSMVLPKSITPNNSSIRFLLAHDCLRYLSIVPNSQAIFFGHVSQHLTYYLRGAAMYAKDLRDSFVAIVGTVVARDILNRYKCSPTCNLSDYTVHMAVALHLPDILREILQILPILAGTSLRMDECTPLHHVECLECLETLLRSNQFDSNAINGAGETALHHLISSGRATAASRIKIGSDPSGFFSNIGIHCNVESSSTEKSASQPIKHKPDVQLRNHTTMHIRPAYTSKLVSLLTNPRTIDATNHQGHVPLSLLMWNFRLGRFPTHLLMETFVETFLILLDGDPNIIIPDNHGYTPLHHAVTLKDLPIKAFVKLIDAKESHNAAQATTNREFHTPLHLAAIGDCSAEIFQELLKISGDVIHKVDHKRRTALHYACQMDSLEKVDLLLSSGARADILAQDIDQRTPLHLATKYEVSERIVARLMEHGPTAWHVVDRRGQTAYDYALGRTVKIMAKHDYNVIQPTRMQTATPSRTALHTACDLPRLTIGSRVRYSKTERIHTLLSLGAHQNIGAVDQNGQTAIHLAIIGRVSQRVLRSLLDNDEALKALHVVDRQGRTALHYACMSNPRSGKSWKSNTNSSPPEADKLVSTLISQGAHRGIGVRDMYLRQTPIHVATICGSTETLELLLSKLVTGAIHYIDVMGRSALHYACDPVSGSIEKVEVLLKHGAGTRGHMGSLDYKKQTPLHLAAMWNTPEALSLLLGVKTASKRLRKCFIPDLKNRTPLHYVCMPGWTPSSCRKLSLLLDHGAATSVEIPDAPTGRTPVHHAIISDIPAKDLERLLVCNPLAVGDADNNGRTPLHYACHGRLASSSNFIPRVSILLQRGAKQHLLDKKGLTPIHIADMTGAGARILDILAKNQEGTNPTDSDVTALPFTK</sequence>
<dbReference type="Gene3D" id="1.25.40.20">
    <property type="entry name" value="Ankyrin repeat-containing domain"/>
    <property type="match status" value="3"/>
</dbReference>
<feature type="repeat" description="ANK" evidence="3">
    <location>
        <begin position="1245"/>
        <end position="1283"/>
    </location>
</feature>
<dbReference type="Pfam" id="PF00023">
    <property type="entry name" value="Ank"/>
    <property type="match status" value="1"/>
</dbReference>
<dbReference type="Pfam" id="PF24883">
    <property type="entry name" value="NPHP3_N"/>
    <property type="match status" value="1"/>
</dbReference>
<dbReference type="InterPro" id="IPR056884">
    <property type="entry name" value="NPHP3-like_N"/>
</dbReference>
<dbReference type="InParanoid" id="A0A0C3F5T9"/>
<dbReference type="PROSITE" id="PS50088">
    <property type="entry name" value="ANK_REPEAT"/>
    <property type="match status" value="2"/>
</dbReference>
<dbReference type="InterPro" id="IPR027417">
    <property type="entry name" value="P-loop_NTPase"/>
</dbReference>
<evidence type="ECO:0000256" key="1">
    <source>
        <dbReference type="ARBA" id="ARBA00022737"/>
    </source>
</evidence>
<dbReference type="Pfam" id="PF12796">
    <property type="entry name" value="Ank_2"/>
    <property type="match status" value="4"/>
</dbReference>
<dbReference type="InterPro" id="IPR002110">
    <property type="entry name" value="Ankyrin_rpt"/>
</dbReference>
<dbReference type="Gene3D" id="3.40.50.300">
    <property type="entry name" value="P-loop containing nucleotide triphosphate hydrolases"/>
    <property type="match status" value="1"/>
</dbReference>
<keyword evidence="1" id="KW-0677">Repeat</keyword>
<feature type="domain" description="Nephrocystin 3-like N-terminal" evidence="4">
    <location>
        <begin position="78"/>
        <end position="232"/>
    </location>
</feature>
<organism evidence="5 6">
    <name type="scientific">Piloderma croceum (strain F 1598)</name>
    <dbReference type="NCBI Taxonomy" id="765440"/>
    <lineage>
        <taxon>Eukaryota</taxon>
        <taxon>Fungi</taxon>
        <taxon>Dikarya</taxon>
        <taxon>Basidiomycota</taxon>
        <taxon>Agaricomycotina</taxon>
        <taxon>Agaricomycetes</taxon>
        <taxon>Agaricomycetidae</taxon>
        <taxon>Atheliales</taxon>
        <taxon>Atheliaceae</taxon>
        <taxon>Piloderma</taxon>
    </lineage>
</organism>
<dbReference type="PANTHER" id="PTHR24198:SF165">
    <property type="entry name" value="ANKYRIN REPEAT-CONTAINING PROTEIN-RELATED"/>
    <property type="match status" value="1"/>
</dbReference>
<dbReference type="EMBL" id="KN833006">
    <property type="protein sequence ID" value="KIM80065.1"/>
    <property type="molecule type" value="Genomic_DNA"/>
</dbReference>
<dbReference type="STRING" id="765440.A0A0C3F5T9"/>
<evidence type="ECO:0000256" key="2">
    <source>
        <dbReference type="ARBA" id="ARBA00023043"/>
    </source>
</evidence>
<dbReference type="SMART" id="SM00248">
    <property type="entry name" value="ANK"/>
    <property type="match status" value="13"/>
</dbReference>
<evidence type="ECO:0000313" key="5">
    <source>
        <dbReference type="EMBL" id="KIM80065.1"/>
    </source>
</evidence>